<evidence type="ECO:0000313" key="1">
    <source>
        <dbReference type="EMBL" id="GGC76491.1"/>
    </source>
</evidence>
<keyword evidence="2" id="KW-1185">Reference proteome</keyword>
<gene>
    <name evidence="1" type="ORF">GCM10011387_32840</name>
</gene>
<evidence type="ECO:0000313" key="2">
    <source>
        <dbReference type="Proteomes" id="UP000651668"/>
    </source>
</evidence>
<dbReference type="Proteomes" id="UP000651668">
    <property type="component" value="Unassembled WGS sequence"/>
</dbReference>
<name>A0A916UKJ6_9SPHI</name>
<reference evidence="1" key="2">
    <citation type="submission" date="2020-09" db="EMBL/GenBank/DDBJ databases">
        <authorList>
            <person name="Sun Q."/>
            <person name="Zhou Y."/>
        </authorList>
    </citation>
    <scope>NUCLEOTIDE SEQUENCE</scope>
    <source>
        <strain evidence="1">CGMCC 1.15343</strain>
    </source>
</reference>
<evidence type="ECO:0008006" key="3">
    <source>
        <dbReference type="Google" id="ProtNLM"/>
    </source>
</evidence>
<protein>
    <recommendedName>
        <fullName evidence="3">MG2 domain-containing protein</fullName>
    </recommendedName>
</protein>
<accession>A0A916UKJ6</accession>
<reference evidence="1" key="1">
    <citation type="journal article" date="2014" name="Int. J. Syst. Evol. Microbiol.">
        <title>Complete genome sequence of Corynebacterium casei LMG S-19264T (=DSM 44701T), isolated from a smear-ripened cheese.</title>
        <authorList>
            <consortium name="US DOE Joint Genome Institute (JGI-PGF)"/>
            <person name="Walter F."/>
            <person name="Albersmeier A."/>
            <person name="Kalinowski J."/>
            <person name="Ruckert C."/>
        </authorList>
    </citation>
    <scope>NUCLEOTIDE SEQUENCE</scope>
    <source>
        <strain evidence="1">CGMCC 1.15343</strain>
    </source>
</reference>
<comment type="caution">
    <text evidence="1">The sequence shown here is derived from an EMBL/GenBank/DDBJ whole genome shotgun (WGS) entry which is preliminary data.</text>
</comment>
<organism evidence="1 2">
    <name type="scientific">Pedobacter quisquiliarum</name>
    <dbReference type="NCBI Taxonomy" id="1834438"/>
    <lineage>
        <taxon>Bacteria</taxon>
        <taxon>Pseudomonadati</taxon>
        <taxon>Bacteroidota</taxon>
        <taxon>Sphingobacteriia</taxon>
        <taxon>Sphingobacteriales</taxon>
        <taxon>Sphingobacteriaceae</taxon>
        <taxon>Pedobacter</taxon>
    </lineage>
</organism>
<proteinExistence type="predicted"/>
<dbReference type="EMBL" id="BMIL01000019">
    <property type="protein sequence ID" value="GGC76491.1"/>
    <property type="molecule type" value="Genomic_DNA"/>
</dbReference>
<dbReference type="AlphaFoldDB" id="A0A916UKJ6"/>
<dbReference type="Gene3D" id="2.60.40.1930">
    <property type="match status" value="1"/>
</dbReference>
<sequence>MEHKPETNLFVHVDKNIYTNNEQVWFTGYIIKPVVPLDSYHTLYVSLVNNADSTVVLQERYLIQDGFSFGNFSLPDSLISGYYSFVVNTNIQADEKIDGEFVQPLTIRSNTVDNLVPHFSLMRNNNHADPENVILKVLSSDNRFVENAEINYAFGKGKVTSMGIAKTSIIGEALIPYPILPVDSTNNLLSLSIKKGKNKRHIKYDLPAPNLRKYKVKYYPEGGYLVDGLPSNVGFEVRDLQDAPFQSKAYLFENDIIIDTILTDLSGMGKFKIFPKSGCKYYIQLISKSSNDHYELPVRVEQGLVLSAEESIVDQDFRISLLSTYDSKVYAVVHNGNEISMQSELKLTKGVRQKVRFDLDSVKPGLNKVTILDEEFRPLAERIFFAHYDRFVSTNLKTDKSFYKTRDSVRLFIDFNGKDLSSLKGYVSISCAQSNRFSSKNNKSIVDYTFLEKDLGTLPYNFSPSKIRDRSYLDKVLLIKGWRSYKWQRSAINRSVEFSSSEVTGSVLRSESAIKFPMELHTIAKGNINALRTDSSGKFTIPFANLIIDDKADVWLNMNTKNPGIFSIKIHDPFTKIKNHLEQTSFDPQERTSSLAKENDNVKISSGINLKEVVIANKKDDFNGSVFSERPKINRCGDYVCSSNILNCINHAGDSRNRPPKSNGRYRDQDGKPVTYFGCATREVDANISILKGIQLPKDFYRYDITNIDEPISATTIYWNHQIPLNGVGQAAINFATGDLTGEFKIVVQGITNEGPVYAEKMISVVKL</sequence>